<dbReference type="FunFam" id="3.40.50.2300:FF:000014">
    <property type="entry name" value="PTS system fructose-like transporter subunit IIB"/>
    <property type="match status" value="1"/>
</dbReference>
<evidence type="ECO:0000259" key="15">
    <source>
        <dbReference type="PROSITE" id="PS51104"/>
    </source>
</evidence>
<feature type="transmembrane region" description="Helical" evidence="12">
    <location>
        <begin position="626"/>
        <end position="647"/>
    </location>
</feature>
<feature type="domain" description="PTS EIIA type-2" evidence="13">
    <location>
        <begin position="13"/>
        <end position="156"/>
    </location>
</feature>
<dbReference type="Gene3D" id="3.40.930.10">
    <property type="entry name" value="Mannitol-specific EII, Chain A"/>
    <property type="match status" value="1"/>
</dbReference>
<dbReference type="GO" id="GO:0005886">
    <property type="term" value="C:plasma membrane"/>
    <property type="evidence" value="ECO:0007669"/>
    <property type="project" value="UniProtKB-SubCell"/>
</dbReference>
<dbReference type="CDD" id="cd05569">
    <property type="entry name" value="PTS_IIB_fructose"/>
    <property type="match status" value="1"/>
</dbReference>
<evidence type="ECO:0000256" key="10">
    <source>
        <dbReference type="ARBA" id="ARBA00022989"/>
    </source>
</evidence>
<sequence>MSIKERGDPKTMEINKPEFVFINLKQKNRDDILKELATRAVKLNLATNQDELYQAFLAREKESSTALPDLFGIPHARNATVKQPALLFAKLHQAVEWDEEKKQVQYLFVILVPQDASNTHLEIISNVAKLIMDKNANQKLISSNNPDEISKLIVSYLNSSATQTTNNNSEKLILALTACPVGVAHTYLAAEKLSEAATKMGYRIKVETHGSVGAKNPFSEEEIKNADLVIVAADIGLDTSRFNHKRVFQTTIKPAIHEPEKLINEAFNKATTLNQKGSNQTTLGQDAKRPGIMRHILAGVSYMVPFVILGGICIAIAIGVGKLIYGQQYNAVEGDFFFYLLKIGVVAFTLMIGALGAFIANSIGGRAAIAPAFIVCVLANTPEAIFPIAGIKVVTAMGFIGSIFFGLAIGFTVKWINTWRINKALAPIMPVFVIPLGVGLFYALIAVFVLGAPIGFIMDKFIKALEEAFRNGNIGIGLGIGLGILIGAMTGFDMGGPVNKVAFLTCATLITSNIYEPMGMMAAAIPIAPLGMGLCTLIFRKKFNEGEKSLGISAILMGTIGISEGSIPFAVADPKKAIISNVVGSAVAGAIAGAFGVTCAAAHGGPIVGFLLAVSSNRPQGLAWGLSFFFLAIIIGSLVTCFMYGFWRTKPAKAGVVLPVNKWTFWRKKKANLNIEG</sequence>
<feature type="transmembrane region" description="Helical" evidence="12">
    <location>
        <begin position="336"/>
        <end position="360"/>
    </location>
</feature>
<feature type="transmembrane region" description="Helical" evidence="12">
    <location>
        <begin position="591"/>
        <end position="614"/>
    </location>
</feature>
<dbReference type="InterPro" id="IPR003353">
    <property type="entry name" value="PTS_IIB_fruc"/>
</dbReference>
<evidence type="ECO:0000256" key="1">
    <source>
        <dbReference type="ARBA" id="ARBA00004429"/>
    </source>
</evidence>
<dbReference type="AlphaFoldDB" id="A0A0F6CLE9"/>
<dbReference type="InterPro" id="IPR016152">
    <property type="entry name" value="PTrfase/Anion_transptr"/>
</dbReference>
<dbReference type="PROSITE" id="PS51099">
    <property type="entry name" value="PTS_EIIB_TYPE_2"/>
    <property type="match status" value="1"/>
</dbReference>
<keyword evidence="10 12" id="KW-1133">Transmembrane helix</keyword>
<feature type="transmembrane region" description="Helical" evidence="12">
    <location>
        <begin position="521"/>
        <end position="539"/>
    </location>
</feature>
<dbReference type="SUPFAM" id="SSF52794">
    <property type="entry name" value="PTS system IIB component-like"/>
    <property type="match status" value="1"/>
</dbReference>
<evidence type="ECO:0000256" key="4">
    <source>
        <dbReference type="ARBA" id="ARBA00022553"/>
    </source>
</evidence>
<evidence type="ECO:0000256" key="7">
    <source>
        <dbReference type="ARBA" id="ARBA00022683"/>
    </source>
</evidence>
<dbReference type="InterPro" id="IPR050864">
    <property type="entry name" value="Bacterial_PTS_Sugar_Transport"/>
</dbReference>
<comment type="subcellular location">
    <subcellularLocation>
        <location evidence="1">Cell inner membrane</location>
        <topology evidence="1">Multi-pass membrane protein</topology>
    </subcellularLocation>
</comment>
<keyword evidence="11 12" id="KW-0472">Membrane</keyword>
<evidence type="ECO:0000256" key="2">
    <source>
        <dbReference type="ARBA" id="ARBA00022448"/>
    </source>
</evidence>
<dbReference type="GO" id="GO:0016301">
    <property type="term" value="F:kinase activity"/>
    <property type="evidence" value="ECO:0007669"/>
    <property type="project" value="UniProtKB-KW"/>
</dbReference>
<keyword evidence="2" id="KW-0813">Transport</keyword>
<evidence type="ECO:0000259" key="13">
    <source>
        <dbReference type="PROSITE" id="PS51094"/>
    </source>
</evidence>
<keyword evidence="8 12" id="KW-0812">Transmembrane</keyword>
<evidence type="ECO:0000259" key="14">
    <source>
        <dbReference type="PROSITE" id="PS51099"/>
    </source>
</evidence>
<dbReference type="PROSITE" id="PS51104">
    <property type="entry name" value="PTS_EIIC_TYPE_2"/>
    <property type="match status" value="1"/>
</dbReference>
<dbReference type="Pfam" id="PF02302">
    <property type="entry name" value="PTS_IIB"/>
    <property type="match status" value="1"/>
</dbReference>
<dbReference type="InterPro" id="IPR013014">
    <property type="entry name" value="PTS_EIIC_2"/>
</dbReference>
<dbReference type="GO" id="GO:0005351">
    <property type="term" value="F:carbohydrate:proton symporter activity"/>
    <property type="evidence" value="ECO:0007669"/>
    <property type="project" value="InterPro"/>
</dbReference>
<evidence type="ECO:0000256" key="9">
    <source>
        <dbReference type="ARBA" id="ARBA00022777"/>
    </source>
</evidence>
<keyword evidence="6" id="KW-0808">Transferase</keyword>
<accession>A0A0F6CLE9</accession>
<keyword evidence="4" id="KW-0597">Phosphoprotein</keyword>
<dbReference type="eggNOG" id="COG1299">
    <property type="taxonomic scope" value="Bacteria"/>
</dbReference>
<feature type="domain" description="PTS EIIC type-2" evidence="15">
    <location>
        <begin position="292"/>
        <end position="647"/>
    </location>
</feature>
<dbReference type="eggNOG" id="COG1762">
    <property type="taxonomic scope" value="Bacteria"/>
</dbReference>
<dbReference type="eggNOG" id="COG1445">
    <property type="taxonomic scope" value="Bacteria"/>
</dbReference>
<dbReference type="HOGENOM" id="CLU_013155_1_0_14"/>
<dbReference type="KEGG" id="mgz:GCW_03735"/>
<feature type="transmembrane region" description="Helical" evidence="12">
    <location>
        <begin position="396"/>
        <end position="416"/>
    </location>
</feature>
<evidence type="ECO:0000313" key="16">
    <source>
        <dbReference type="EMBL" id="AHB99921.1"/>
    </source>
</evidence>
<keyword evidence="7" id="KW-0598">Phosphotransferase system</keyword>
<keyword evidence="5" id="KW-0762">Sugar transport</keyword>
<dbReference type="InterPro" id="IPR013011">
    <property type="entry name" value="PTS_EIIB_2"/>
</dbReference>
<dbReference type="GO" id="GO:0022877">
    <property type="term" value="F:protein-N(PI)-phosphohistidine-fructose phosphotransferase system transporter activity"/>
    <property type="evidence" value="ECO:0007669"/>
    <property type="project" value="InterPro"/>
</dbReference>
<dbReference type="GO" id="GO:0090563">
    <property type="term" value="F:protein-phosphocysteine-sugar phosphotransferase activity"/>
    <property type="evidence" value="ECO:0007669"/>
    <property type="project" value="TreeGrafter"/>
</dbReference>
<feature type="transmembrane region" description="Helical" evidence="12">
    <location>
        <begin position="428"/>
        <end position="454"/>
    </location>
</feature>
<proteinExistence type="predicted"/>
<dbReference type="Gene3D" id="3.40.50.2300">
    <property type="match status" value="1"/>
</dbReference>
<feature type="domain" description="PTS EIIB type-2" evidence="14">
    <location>
        <begin position="173"/>
        <end position="268"/>
    </location>
</feature>
<organism evidence="16 17">
    <name type="scientific">Mycoplasmoides gallisepticum S6</name>
    <dbReference type="NCBI Taxonomy" id="1006581"/>
    <lineage>
        <taxon>Bacteria</taxon>
        <taxon>Bacillati</taxon>
        <taxon>Mycoplasmatota</taxon>
        <taxon>Mycoplasmoidales</taxon>
        <taxon>Mycoplasmoidaceae</taxon>
        <taxon>Mycoplasmoides</taxon>
    </lineage>
</organism>
<evidence type="ECO:0000256" key="8">
    <source>
        <dbReference type="ARBA" id="ARBA00022692"/>
    </source>
</evidence>
<evidence type="ECO:0000256" key="5">
    <source>
        <dbReference type="ARBA" id="ARBA00022597"/>
    </source>
</evidence>
<reference evidence="16 17" key="1">
    <citation type="journal article" date="2011" name="PLoS ONE">
        <title>Core proteome of the minimal cell: comparative proteomics of three mollicute species.</title>
        <authorList>
            <person name="Fisunov G.Y."/>
            <person name="Alexeev D.G."/>
            <person name="Bazaleev N.A."/>
            <person name="Ladygina V.G."/>
            <person name="Galyamina M.A."/>
            <person name="Kondratov I.G."/>
            <person name="Zhukova N.A."/>
            <person name="Serebryakova M.V."/>
            <person name="Demina I.A."/>
            <person name="Govorun V.M."/>
        </authorList>
    </citation>
    <scope>NUCLEOTIDE SEQUENCE [LARGE SCALE GENOMIC DNA]</scope>
    <source>
        <strain evidence="16 17">S6</strain>
    </source>
</reference>
<gene>
    <name evidence="16" type="primary">fruA</name>
    <name evidence="16" type="ORF">GCW_03735</name>
</gene>
<feature type="transmembrane region" description="Helical" evidence="12">
    <location>
        <begin position="367"/>
        <end position="390"/>
    </location>
</feature>
<name>A0A0F6CLE9_MYCGL</name>
<dbReference type="PANTHER" id="PTHR30505:SF0">
    <property type="entry name" value="FRUCTOSE-LIKE PTS SYSTEM EIIBC COMPONENT-RELATED"/>
    <property type="match status" value="1"/>
</dbReference>
<dbReference type="NCBIfam" id="TIGR00829">
    <property type="entry name" value="FRU"/>
    <property type="match status" value="1"/>
</dbReference>
<dbReference type="InterPro" id="IPR036095">
    <property type="entry name" value="PTS_EIIB-like_sf"/>
</dbReference>
<evidence type="ECO:0000256" key="11">
    <source>
        <dbReference type="ARBA" id="ARBA00023136"/>
    </source>
</evidence>
<dbReference type="NCBIfam" id="TIGR01427">
    <property type="entry name" value="PTS_IIC_fructo"/>
    <property type="match status" value="1"/>
</dbReference>
<feature type="transmembrane region" description="Helical" evidence="12">
    <location>
        <begin position="296"/>
        <end position="324"/>
    </location>
</feature>
<dbReference type="GO" id="GO:0009401">
    <property type="term" value="P:phosphoenolpyruvate-dependent sugar phosphotransferase system"/>
    <property type="evidence" value="ECO:0007669"/>
    <property type="project" value="UniProtKB-KW"/>
</dbReference>
<dbReference type="Pfam" id="PF00359">
    <property type="entry name" value="PTS_EIIA_2"/>
    <property type="match status" value="1"/>
</dbReference>
<dbReference type="PROSITE" id="PS51094">
    <property type="entry name" value="PTS_EIIA_TYPE_2"/>
    <property type="match status" value="1"/>
</dbReference>
<dbReference type="InterPro" id="IPR003501">
    <property type="entry name" value="PTS_EIIB_2/3"/>
</dbReference>
<dbReference type="PANTHER" id="PTHR30505">
    <property type="entry name" value="FRUCTOSE-LIKE PERMEASE"/>
    <property type="match status" value="1"/>
</dbReference>
<dbReference type="EMBL" id="CP006916">
    <property type="protein sequence ID" value="AHB99921.1"/>
    <property type="molecule type" value="Genomic_DNA"/>
</dbReference>
<feature type="transmembrane region" description="Helical" evidence="12">
    <location>
        <begin position="474"/>
        <end position="491"/>
    </location>
</feature>
<dbReference type="InterPro" id="IPR002178">
    <property type="entry name" value="PTS_EIIA_type-2_dom"/>
</dbReference>
<keyword evidence="3" id="KW-1003">Cell membrane</keyword>
<dbReference type="SUPFAM" id="SSF55804">
    <property type="entry name" value="Phoshotransferase/anion transport protein"/>
    <property type="match status" value="1"/>
</dbReference>
<protein>
    <submittedName>
        <fullName evidence="16">PTS fructose transporter subunit IIABC</fullName>
    </submittedName>
</protein>
<evidence type="ECO:0000313" key="17">
    <source>
        <dbReference type="Proteomes" id="UP000018735"/>
    </source>
</evidence>
<dbReference type="RefSeq" id="WP_011883466.1">
    <property type="nucleotide sequence ID" value="NC_023030.2"/>
</dbReference>
<evidence type="ECO:0000256" key="6">
    <source>
        <dbReference type="ARBA" id="ARBA00022679"/>
    </source>
</evidence>
<keyword evidence="9" id="KW-0418">Kinase</keyword>
<evidence type="ECO:0000256" key="12">
    <source>
        <dbReference type="SAM" id="Phobius"/>
    </source>
</evidence>
<dbReference type="Proteomes" id="UP000018735">
    <property type="component" value="Chromosome"/>
</dbReference>
<dbReference type="CDD" id="cd00211">
    <property type="entry name" value="PTS_IIA_fru"/>
    <property type="match status" value="1"/>
</dbReference>
<evidence type="ECO:0000256" key="3">
    <source>
        <dbReference type="ARBA" id="ARBA00022475"/>
    </source>
</evidence>
<dbReference type="InterPro" id="IPR006327">
    <property type="entry name" value="PTS_IIC_fruc"/>
</dbReference>